<name>A0A6J5MBQ8_9CAUD</name>
<accession>A0A6J5MBQ8</accession>
<reference evidence="1" key="1">
    <citation type="submission" date="2020-04" db="EMBL/GenBank/DDBJ databases">
        <authorList>
            <person name="Chiriac C."/>
            <person name="Salcher M."/>
            <person name="Ghai R."/>
            <person name="Kavagutti S V."/>
        </authorList>
    </citation>
    <scope>NUCLEOTIDE SEQUENCE</scope>
</reference>
<gene>
    <name evidence="1" type="ORF">UFOVP449_49</name>
</gene>
<evidence type="ECO:0000313" key="1">
    <source>
        <dbReference type="EMBL" id="CAB4142446.1"/>
    </source>
</evidence>
<protein>
    <submittedName>
        <fullName evidence="1">Uncharacterized protein</fullName>
    </submittedName>
</protein>
<sequence>MNTSVLQKIETGWVRVDWSDVIDRLKLAQADFDTILDLINNFKQTRRAKDIVICKYSDIPAYVCVVNSEFSSLLDWIYEKAIRFEWYELCGKIVEIKKELR</sequence>
<proteinExistence type="predicted"/>
<organism evidence="1">
    <name type="scientific">uncultured Caudovirales phage</name>
    <dbReference type="NCBI Taxonomy" id="2100421"/>
    <lineage>
        <taxon>Viruses</taxon>
        <taxon>Duplodnaviria</taxon>
        <taxon>Heunggongvirae</taxon>
        <taxon>Uroviricota</taxon>
        <taxon>Caudoviricetes</taxon>
        <taxon>Peduoviridae</taxon>
        <taxon>Maltschvirus</taxon>
        <taxon>Maltschvirus maltsch</taxon>
    </lineage>
</organism>
<dbReference type="EMBL" id="LR796420">
    <property type="protein sequence ID" value="CAB4142446.1"/>
    <property type="molecule type" value="Genomic_DNA"/>
</dbReference>